<organism evidence="1 2">
    <name type="scientific">Nonomuraea endophytica</name>
    <dbReference type="NCBI Taxonomy" id="714136"/>
    <lineage>
        <taxon>Bacteria</taxon>
        <taxon>Bacillati</taxon>
        <taxon>Actinomycetota</taxon>
        <taxon>Actinomycetes</taxon>
        <taxon>Streptosporangiales</taxon>
        <taxon>Streptosporangiaceae</taxon>
        <taxon>Nonomuraea</taxon>
    </lineage>
</organism>
<dbReference type="Proteomes" id="UP000568380">
    <property type="component" value="Unassembled WGS sequence"/>
</dbReference>
<proteinExistence type="predicted"/>
<accession>A0A7W8A4M2</accession>
<sequence>MHLHGHWVEIERIGLVVTQACARCGKTRIRLARKTRT</sequence>
<keyword evidence="2" id="KW-1185">Reference proteome</keyword>
<dbReference type="AlphaFoldDB" id="A0A7W8A4M2"/>
<name>A0A7W8A4M2_9ACTN</name>
<reference evidence="1 2" key="1">
    <citation type="submission" date="2020-08" db="EMBL/GenBank/DDBJ databases">
        <title>Genomic Encyclopedia of Type Strains, Phase IV (KMG-IV): sequencing the most valuable type-strain genomes for metagenomic binning, comparative biology and taxonomic classification.</title>
        <authorList>
            <person name="Goeker M."/>
        </authorList>
    </citation>
    <scope>NUCLEOTIDE SEQUENCE [LARGE SCALE GENOMIC DNA]</scope>
    <source>
        <strain evidence="1 2">DSM 45385</strain>
    </source>
</reference>
<protein>
    <submittedName>
        <fullName evidence="1">Uncharacterized protein</fullName>
    </submittedName>
</protein>
<dbReference type="EMBL" id="JACHIN010000004">
    <property type="protein sequence ID" value="MBB5078183.1"/>
    <property type="molecule type" value="Genomic_DNA"/>
</dbReference>
<evidence type="ECO:0000313" key="2">
    <source>
        <dbReference type="Proteomes" id="UP000568380"/>
    </source>
</evidence>
<comment type="caution">
    <text evidence="1">The sequence shown here is derived from an EMBL/GenBank/DDBJ whole genome shotgun (WGS) entry which is preliminary data.</text>
</comment>
<evidence type="ECO:0000313" key="1">
    <source>
        <dbReference type="EMBL" id="MBB5078183.1"/>
    </source>
</evidence>
<gene>
    <name evidence="1" type="ORF">HNR40_003658</name>
</gene>